<dbReference type="AlphaFoldDB" id="A0A6A6QV71"/>
<dbReference type="EMBL" id="MU004188">
    <property type="protein sequence ID" value="KAF2496295.1"/>
    <property type="molecule type" value="Genomic_DNA"/>
</dbReference>
<dbReference type="Proteomes" id="UP000799750">
    <property type="component" value="Unassembled WGS sequence"/>
</dbReference>
<evidence type="ECO:0000313" key="3">
    <source>
        <dbReference type="Proteomes" id="UP000799750"/>
    </source>
</evidence>
<reference evidence="2" key="1">
    <citation type="journal article" date="2020" name="Stud. Mycol.">
        <title>101 Dothideomycetes genomes: a test case for predicting lifestyles and emergence of pathogens.</title>
        <authorList>
            <person name="Haridas S."/>
            <person name="Albert R."/>
            <person name="Binder M."/>
            <person name="Bloem J."/>
            <person name="Labutti K."/>
            <person name="Salamov A."/>
            <person name="Andreopoulos B."/>
            <person name="Baker S."/>
            <person name="Barry K."/>
            <person name="Bills G."/>
            <person name="Bluhm B."/>
            <person name="Cannon C."/>
            <person name="Castanera R."/>
            <person name="Culley D."/>
            <person name="Daum C."/>
            <person name="Ezra D."/>
            <person name="Gonzalez J."/>
            <person name="Henrissat B."/>
            <person name="Kuo A."/>
            <person name="Liang C."/>
            <person name="Lipzen A."/>
            <person name="Lutzoni F."/>
            <person name="Magnuson J."/>
            <person name="Mondo S."/>
            <person name="Nolan M."/>
            <person name="Ohm R."/>
            <person name="Pangilinan J."/>
            <person name="Park H.-J."/>
            <person name="Ramirez L."/>
            <person name="Alfaro M."/>
            <person name="Sun H."/>
            <person name="Tritt A."/>
            <person name="Yoshinaga Y."/>
            <person name="Zwiers L.-H."/>
            <person name="Turgeon B."/>
            <person name="Goodwin S."/>
            <person name="Spatafora J."/>
            <person name="Crous P."/>
            <person name="Grigoriev I."/>
        </authorList>
    </citation>
    <scope>NUCLEOTIDE SEQUENCE</scope>
    <source>
        <strain evidence="2">CBS 269.34</strain>
    </source>
</reference>
<sequence>MGPSRSASPSASRPNSARLGRLLLSIRCATVAGPLRARSYAPPRGTQRLPNGSERPRAACWYQSPSYLAAAKPRAAAVLPNQPATDGELLHASSPVPPRRTE</sequence>
<accession>A0A6A6QV71</accession>
<protein>
    <submittedName>
        <fullName evidence="2">Uncharacterized protein</fullName>
    </submittedName>
</protein>
<keyword evidence="3" id="KW-1185">Reference proteome</keyword>
<gene>
    <name evidence="2" type="ORF">BU16DRAFT_526787</name>
</gene>
<feature type="region of interest" description="Disordered" evidence="1">
    <location>
        <begin position="35"/>
        <end position="57"/>
    </location>
</feature>
<proteinExistence type="predicted"/>
<organism evidence="2 3">
    <name type="scientific">Lophium mytilinum</name>
    <dbReference type="NCBI Taxonomy" id="390894"/>
    <lineage>
        <taxon>Eukaryota</taxon>
        <taxon>Fungi</taxon>
        <taxon>Dikarya</taxon>
        <taxon>Ascomycota</taxon>
        <taxon>Pezizomycotina</taxon>
        <taxon>Dothideomycetes</taxon>
        <taxon>Pleosporomycetidae</taxon>
        <taxon>Mytilinidiales</taxon>
        <taxon>Mytilinidiaceae</taxon>
        <taxon>Lophium</taxon>
    </lineage>
</organism>
<feature type="region of interest" description="Disordered" evidence="1">
    <location>
        <begin position="80"/>
        <end position="102"/>
    </location>
</feature>
<evidence type="ECO:0000313" key="2">
    <source>
        <dbReference type="EMBL" id="KAF2496295.1"/>
    </source>
</evidence>
<name>A0A6A6QV71_9PEZI</name>
<evidence type="ECO:0000256" key="1">
    <source>
        <dbReference type="SAM" id="MobiDB-lite"/>
    </source>
</evidence>